<dbReference type="InterPro" id="IPR025345">
    <property type="entry name" value="DUF4249"/>
</dbReference>
<gene>
    <name evidence="1" type="ORF">OIU83_12565</name>
</gene>
<dbReference type="EMBL" id="JAOZEW010000012">
    <property type="protein sequence ID" value="MCV9928492.1"/>
    <property type="molecule type" value="Genomic_DNA"/>
</dbReference>
<evidence type="ECO:0000313" key="1">
    <source>
        <dbReference type="EMBL" id="MCV9928492.1"/>
    </source>
</evidence>
<name>A0A9X2ZEV1_9FLAO</name>
<keyword evidence="2" id="KW-1185">Reference proteome</keyword>
<accession>A0A9X2ZEV1</accession>
<evidence type="ECO:0000313" key="2">
    <source>
        <dbReference type="Proteomes" id="UP001151079"/>
    </source>
</evidence>
<reference evidence="1" key="1">
    <citation type="submission" date="2022-10" db="EMBL/GenBank/DDBJ databases">
        <title>Two novel species of Flavobacterium.</title>
        <authorList>
            <person name="Liu Q."/>
            <person name="Xin Y.-H."/>
        </authorList>
    </citation>
    <scope>NUCLEOTIDE SEQUENCE</scope>
    <source>
        <strain evidence="1">LS1R49</strain>
    </source>
</reference>
<proteinExistence type="predicted"/>
<organism evidence="1 2">
    <name type="scientific">Flavobacterium shii</name>
    <dbReference type="NCBI Taxonomy" id="2987687"/>
    <lineage>
        <taxon>Bacteria</taxon>
        <taxon>Pseudomonadati</taxon>
        <taxon>Bacteroidota</taxon>
        <taxon>Flavobacteriia</taxon>
        <taxon>Flavobacteriales</taxon>
        <taxon>Flavobacteriaceae</taxon>
        <taxon>Flavobacterium</taxon>
    </lineage>
</organism>
<dbReference type="RefSeq" id="WP_264206602.1">
    <property type="nucleotide sequence ID" value="NZ_JAOZEW010000012.1"/>
</dbReference>
<dbReference type="Proteomes" id="UP001151079">
    <property type="component" value="Unassembled WGS sequence"/>
</dbReference>
<dbReference type="AlphaFoldDB" id="A0A9X2ZEV1"/>
<comment type="caution">
    <text evidence="1">The sequence shown here is derived from an EMBL/GenBank/DDBJ whole genome shotgun (WGS) entry which is preliminary data.</text>
</comment>
<sequence length="284" mass="32030">MKKNVLFLLIIITCSCNNDTFTDGIKLESKLAVEGWIEEGDGPQVILSSTIPIKDVIDSTNVLDHVIRSAKITVSDGETIEVLRVKKDNDRVPPFIYFGSEIIGKAGKTYTLKIEYLNRIVEASTSIPKTVPIISATYEKKNVVDTIGYVHIKFDDPITEKNYYQIATKIDKKEPIFVPAFYGNLDDKNFDSHSVSMQVNRGILLFPKTKFTPYFTDGDLILVKLRTMNKETFDFWNSWQNEIVNSKNPIYPSNTSLKSNIKGGVGIWAGYGQSTVQVRTVQKK</sequence>
<dbReference type="Pfam" id="PF14054">
    <property type="entry name" value="DUF4249"/>
    <property type="match status" value="1"/>
</dbReference>
<protein>
    <submittedName>
        <fullName evidence="1">DUF4249 domain-containing protein</fullName>
    </submittedName>
</protein>
<dbReference type="PROSITE" id="PS51257">
    <property type="entry name" value="PROKAR_LIPOPROTEIN"/>
    <property type="match status" value="1"/>
</dbReference>